<feature type="transmembrane region" description="Helical" evidence="1">
    <location>
        <begin position="64"/>
        <end position="88"/>
    </location>
</feature>
<name>A0AAN6XK31_9PEZI</name>
<reference evidence="3" key="2">
    <citation type="submission" date="2023-05" db="EMBL/GenBank/DDBJ databases">
        <authorList>
            <consortium name="Lawrence Berkeley National Laboratory"/>
            <person name="Steindorff A."/>
            <person name="Hensen N."/>
            <person name="Bonometti L."/>
            <person name="Westerberg I."/>
            <person name="Brannstrom I.O."/>
            <person name="Guillou S."/>
            <person name="Cros-Aarteil S."/>
            <person name="Calhoun S."/>
            <person name="Haridas S."/>
            <person name="Kuo A."/>
            <person name="Mondo S."/>
            <person name="Pangilinan J."/>
            <person name="Riley R."/>
            <person name="Labutti K."/>
            <person name="Andreopoulos B."/>
            <person name="Lipzen A."/>
            <person name="Chen C."/>
            <person name="Yanf M."/>
            <person name="Daum C."/>
            <person name="Ng V."/>
            <person name="Clum A."/>
            <person name="Ohm R."/>
            <person name="Martin F."/>
            <person name="Silar P."/>
            <person name="Natvig D."/>
            <person name="Lalanne C."/>
            <person name="Gautier V."/>
            <person name="Ament-Velasquez S.L."/>
            <person name="Kruys A."/>
            <person name="Hutchinson M.I."/>
            <person name="Powell A.J."/>
            <person name="Barry K."/>
            <person name="Miller A.N."/>
            <person name="Grigoriev I.V."/>
            <person name="Debuchy R."/>
            <person name="Gladieux P."/>
            <person name="Thoren M.H."/>
            <person name="Johannesson H."/>
        </authorList>
    </citation>
    <scope>NUCLEOTIDE SEQUENCE</scope>
    <source>
        <strain evidence="3">CBS 315.58</strain>
    </source>
</reference>
<evidence type="ECO:0000313" key="3">
    <source>
        <dbReference type="EMBL" id="KAK4201016.1"/>
    </source>
</evidence>
<dbReference type="Proteomes" id="UP001303160">
    <property type="component" value="Unassembled WGS sequence"/>
</dbReference>
<reference evidence="3" key="1">
    <citation type="journal article" date="2023" name="Mol. Phylogenet. Evol.">
        <title>Genome-scale phylogeny and comparative genomics of the fungal order Sordariales.</title>
        <authorList>
            <person name="Hensen N."/>
            <person name="Bonometti L."/>
            <person name="Westerberg I."/>
            <person name="Brannstrom I.O."/>
            <person name="Guillou S."/>
            <person name="Cros-Aarteil S."/>
            <person name="Calhoun S."/>
            <person name="Haridas S."/>
            <person name="Kuo A."/>
            <person name="Mondo S."/>
            <person name="Pangilinan J."/>
            <person name="Riley R."/>
            <person name="LaButti K."/>
            <person name="Andreopoulos B."/>
            <person name="Lipzen A."/>
            <person name="Chen C."/>
            <person name="Yan M."/>
            <person name="Daum C."/>
            <person name="Ng V."/>
            <person name="Clum A."/>
            <person name="Steindorff A."/>
            <person name="Ohm R.A."/>
            <person name="Martin F."/>
            <person name="Silar P."/>
            <person name="Natvig D.O."/>
            <person name="Lalanne C."/>
            <person name="Gautier V."/>
            <person name="Ament-Velasquez S.L."/>
            <person name="Kruys A."/>
            <person name="Hutchinson M.I."/>
            <person name="Powell A.J."/>
            <person name="Barry K."/>
            <person name="Miller A.N."/>
            <person name="Grigoriev I.V."/>
            <person name="Debuchy R."/>
            <person name="Gladieux P."/>
            <person name="Hiltunen Thoren M."/>
            <person name="Johannesson H."/>
        </authorList>
    </citation>
    <scope>NUCLEOTIDE SEQUENCE</scope>
    <source>
        <strain evidence="3">CBS 315.58</strain>
    </source>
</reference>
<comment type="caution">
    <text evidence="3">The sequence shown here is derived from an EMBL/GenBank/DDBJ whole genome shotgun (WGS) entry which is preliminary data.</text>
</comment>
<gene>
    <name evidence="3" type="ORF">QBC40DRAFT_172515</name>
</gene>
<dbReference type="PANTHER" id="PTHR37013">
    <property type="entry name" value="INTEGRAL MEMBRANE PROTEIN (AFU_ORTHOLOGUE AFUA_1G05950)-RELATED"/>
    <property type="match status" value="1"/>
</dbReference>
<keyword evidence="1" id="KW-0812">Transmembrane</keyword>
<feature type="transmembrane region" description="Helical" evidence="1">
    <location>
        <begin position="31"/>
        <end position="52"/>
    </location>
</feature>
<dbReference type="PANTHER" id="PTHR37013:SF3">
    <property type="entry name" value="INTEGRAL MEMBRANE PROTEIN (AFU_ORTHOLOGUE AFUA_1G05950)"/>
    <property type="match status" value="1"/>
</dbReference>
<dbReference type="AlphaFoldDB" id="A0AAN6XK31"/>
<feature type="transmembrane region" description="Helical" evidence="1">
    <location>
        <begin position="175"/>
        <end position="199"/>
    </location>
</feature>
<feature type="transmembrane region" description="Helical" evidence="1">
    <location>
        <begin position="220"/>
        <end position="241"/>
    </location>
</feature>
<dbReference type="Pfam" id="PF24802">
    <property type="entry name" value="DUF7703"/>
    <property type="match status" value="1"/>
</dbReference>
<keyword evidence="4" id="KW-1185">Reference proteome</keyword>
<feature type="transmembrane region" description="Helical" evidence="1">
    <location>
        <begin position="129"/>
        <end position="155"/>
    </location>
</feature>
<dbReference type="EMBL" id="MU863912">
    <property type="protein sequence ID" value="KAK4201016.1"/>
    <property type="molecule type" value="Genomic_DNA"/>
</dbReference>
<dbReference type="InterPro" id="IPR056120">
    <property type="entry name" value="DUF7703"/>
</dbReference>
<protein>
    <recommendedName>
        <fullName evidence="2">DUF7703 domain-containing protein</fullName>
    </recommendedName>
</protein>
<accession>A0AAN6XK31</accession>
<evidence type="ECO:0000313" key="4">
    <source>
        <dbReference type="Proteomes" id="UP001303160"/>
    </source>
</evidence>
<feature type="domain" description="DUF7703" evidence="2">
    <location>
        <begin position="35"/>
        <end position="275"/>
    </location>
</feature>
<keyword evidence="1" id="KW-0472">Membrane</keyword>
<proteinExistence type="predicted"/>
<feature type="transmembrane region" description="Helical" evidence="1">
    <location>
        <begin position="94"/>
        <end position="117"/>
    </location>
</feature>
<organism evidence="3 4">
    <name type="scientific">Triangularia verruculosa</name>
    <dbReference type="NCBI Taxonomy" id="2587418"/>
    <lineage>
        <taxon>Eukaryota</taxon>
        <taxon>Fungi</taxon>
        <taxon>Dikarya</taxon>
        <taxon>Ascomycota</taxon>
        <taxon>Pezizomycotina</taxon>
        <taxon>Sordariomycetes</taxon>
        <taxon>Sordariomycetidae</taxon>
        <taxon>Sordariales</taxon>
        <taxon>Podosporaceae</taxon>
        <taxon>Triangularia</taxon>
    </lineage>
</organism>
<evidence type="ECO:0000259" key="2">
    <source>
        <dbReference type="Pfam" id="PF24802"/>
    </source>
</evidence>
<keyword evidence="1" id="KW-1133">Transmembrane helix</keyword>
<sequence length="286" mass="32117">MAVDTYTIEVVPFSQYNWTFEHPGWLNLNPAAVALITVFLTLGYYLSLELFLLTLHTFRNRKTVYFYALLVSTAGLVLQSTGYILKAFENPCPAVFVTILCKVGWVSNVTGFSVVLWSRLHLITRNRTLLKVMLGMIVVNAVVLHTPIVVFEFGLLSSVGEREKWLLPMEVMERIQQTVFTLQETVLSGLYIVFTFRFLRSGYEGVGAAAEKENKVVRRVVGLLIGVQVLAVGLDAGLTAFDFLNMFTLKCTLHPFVYAVKLRLEFVVLNQLVEIVKGGLLVRGRG</sequence>
<evidence type="ECO:0000256" key="1">
    <source>
        <dbReference type="SAM" id="Phobius"/>
    </source>
</evidence>